<feature type="domain" description="CHAT" evidence="1">
    <location>
        <begin position="495"/>
        <end position="708"/>
    </location>
</feature>
<comment type="caution">
    <text evidence="2">The sequence shown here is derived from an EMBL/GenBank/DDBJ whole genome shotgun (WGS) entry which is preliminary data.</text>
</comment>
<dbReference type="InterPro" id="IPR024983">
    <property type="entry name" value="CHAT_dom"/>
</dbReference>
<sequence>MSKLVILSFGNGSLEIGFQPITLRIFEDNHPYPMQAQGKLPPAPIIRQLYARWQSNYHGLSSDYRLSRLQAVSKQRTNYSRREIEESSEALKHHLRAWLCSDDFRLIREELLVNLSPTEEVRVIIETRDVELRVLPWHEWDFFDKYRSAEVALSPLNYQRTLKKVGDSRIKARILAILGDSYGINVQADRKLLEDLPNANIVFLAQPSYQEVDEQLWDAQGWDILFFAGHSISEANNTTGKLFINPSQYLTISQLRNPLKNAISRGLKLAIFNSCDGLGIAQQLEDLNIPQIIVMREPVPDLVAQEFLKYFLAAFSRGEPLCLAMREARERLQVKEYEFPCVTWLPVLCQNPAEVPANWLDICGNTSQQQPQPDFFQNSDNDSDEESCQKNVIDNQKQGKLIVIKIVSGSFEEGFTILLQIANEGEPVEMELQSKLPSNPEIINYYRKWQEKYLKREISINSYKKKVVDNLNSWLNCQDFLPKFSQLLIHCTSNDHIRVILQASDIELQRLPWHLWELFERYTRSEIAFSLPEYQRFRHYATITREQIKILAILGNDDEIDVKKDQQIIDNLPDVKATFLVKPEPKEISDQLWEQSWDILFFAGHSQTQDKTGRIYINETDSLAIEELKYGLRQAIGQGLQLAIFNSCDGLGLAHQLASLNIPQIIVMREPVPNLVAREFLKYFLSAFHGGKPLYLAVREARERLQGLEGKVPCATWLPVIYQNTAAGVPPTWEELYRRKWLY</sequence>
<accession>A0ABV4XIU1</accession>
<evidence type="ECO:0000313" key="2">
    <source>
        <dbReference type="EMBL" id="MFB2891631.1"/>
    </source>
</evidence>
<dbReference type="Proteomes" id="UP001576784">
    <property type="component" value="Unassembled WGS sequence"/>
</dbReference>
<name>A0ABV4XIU1_9CYAN</name>
<evidence type="ECO:0000313" key="3">
    <source>
        <dbReference type="Proteomes" id="UP001576784"/>
    </source>
</evidence>
<dbReference type="Pfam" id="PF12770">
    <property type="entry name" value="CHAT"/>
    <property type="match status" value="2"/>
</dbReference>
<dbReference type="RefSeq" id="WP_413261308.1">
    <property type="nucleotide sequence ID" value="NZ_JBHFNR010000015.1"/>
</dbReference>
<proteinExistence type="predicted"/>
<feature type="domain" description="CHAT" evidence="1">
    <location>
        <begin position="208"/>
        <end position="335"/>
    </location>
</feature>
<evidence type="ECO:0000259" key="1">
    <source>
        <dbReference type="Pfam" id="PF12770"/>
    </source>
</evidence>
<protein>
    <submittedName>
        <fullName evidence="2">CHAT domain-containing protein</fullName>
    </submittedName>
</protein>
<gene>
    <name evidence="2" type="ORF">ACE1CI_01680</name>
</gene>
<dbReference type="EMBL" id="JBHFNR010000015">
    <property type="protein sequence ID" value="MFB2891631.1"/>
    <property type="molecule type" value="Genomic_DNA"/>
</dbReference>
<organism evidence="2 3">
    <name type="scientific">Floridaenema flaviceps BLCC-F50</name>
    <dbReference type="NCBI Taxonomy" id="3153642"/>
    <lineage>
        <taxon>Bacteria</taxon>
        <taxon>Bacillati</taxon>
        <taxon>Cyanobacteriota</taxon>
        <taxon>Cyanophyceae</taxon>
        <taxon>Oscillatoriophycideae</taxon>
        <taxon>Aerosakkonematales</taxon>
        <taxon>Aerosakkonemataceae</taxon>
        <taxon>Floridanema</taxon>
        <taxon>Floridanema flaviceps</taxon>
    </lineage>
</organism>
<reference evidence="2 3" key="1">
    <citation type="submission" date="2024-09" db="EMBL/GenBank/DDBJ databases">
        <title>Floridaenema gen nov. (Aerosakkonemataceae, Aerosakkonematales ord. nov., Cyanobacteria) from benthic tropical and subtropical fresh waters, with the description of four new species.</title>
        <authorList>
            <person name="Moretto J.A."/>
            <person name="Berthold D.E."/>
            <person name="Lefler F.W."/>
            <person name="Huang I.-S."/>
            <person name="Laughinghouse H. IV."/>
        </authorList>
    </citation>
    <scope>NUCLEOTIDE SEQUENCE [LARGE SCALE GENOMIC DNA]</scope>
    <source>
        <strain evidence="2 3">BLCC-F50</strain>
    </source>
</reference>
<keyword evidence="3" id="KW-1185">Reference proteome</keyword>